<dbReference type="InterPro" id="IPR009075">
    <property type="entry name" value="AcylCo_DH/oxidase_C"/>
</dbReference>
<comment type="caution">
    <text evidence="7">The sequence shown here is derived from an EMBL/GenBank/DDBJ whole genome shotgun (WGS) entry which is preliminary data.</text>
</comment>
<sequence length="200" mass="21688">IAVDKDTTGFSSHEVEMVGDRTGDIANLGFSDCRVPKGNLIGEVGRGLQNSLVGIDTARLFIAAGGVGMAQSCLDASIKYAKERHQFGKPIASFQLVQETIARMQAEISAIRWQVYYAAELKSQGKPHGKELSAAKWLATELAVRVSSEAVRLHGAYGCTDDFPVEHHYRDSVLSTILGGTTEMHKLLIGRELLDINAMV</sequence>
<protein>
    <recommendedName>
        <fullName evidence="6">Acyl-CoA dehydrogenase/oxidase C-terminal domain-containing protein</fullName>
    </recommendedName>
</protein>
<proteinExistence type="inferred from homology"/>
<keyword evidence="5" id="KW-0560">Oxidoreductase</keyword>
<evidence type="ECO:0000256" key="1">
    <source>
        <dbReference type="ARBA" id="ARBA00001974"/>
    </source>
</evidence>
<evidence type="ECO:0000256" key="4">
    <source>
        <dbReference type="ARBA" id="ARBA00022827"/>
    </source>
</evidence>
<organism evidence="7">
    <name type="scientific">marine sediment metagenome</name>
    <dbReference type="NCBI Taxonomy" id="412755"/>
    <lineage>
        <taxon>unclassified sequences</taxon>
        <taxon>metagenomes</taxon>
        <taxon>ecological metagenomes</taxon>
    </lineage>
</organism>
<comment type="similarity">
    <text evidence="2">Belongs to the acyl-CoA dehydrogenase family.</text>
</comment>
<dbReference type="Gene3D" id="1.20.140.10">
    <property type="entry name" value="Butyryl-CoA Dehydrogenase, subunit A, domain 3"/>
    <property type="match status" value="1"/>
</dbReference>
<comment type="cofactor">
    <cofactor evidence="1">
        <name>FAD</name>
        <dbReference type="ChEBI" id="CHEBI:57692"/>
    </cofactor>
</comment>
<dbReference type="Pfam" id="PF00441">
    <property type="entry name" value="Acyl-CoA_dh_1"/>
    <property type="match status" value="1"/>
</dbReference>
<dbReference type="GO" id="GO:0003995">
    <property type="term" value="F:acyl-CoA dehydrogenase activity"/>
    <property type="evidence" value="ECO:0007669"/>
    <property type="project" value="TreeGrafter"/>
</dbReference>
<dbReference type="EMBL" id="BARU01028450">
    <property type="protein sequence ID" value="GAH70769.1"/>
    <property type="molecule type" value="Genomic_DNA"/>
</dbReference>
<evidence type="ECO:0000313" key="7">
    <source>
        <dbReference type="EMBL" id="GAH70769.1"/>
    </source>
</evidence>
<dbReference type="PANTHER" id="PTHR43884:SF12">
    <property type="entry name" value="ISOVALERYL-COA DEHYDROGENASE, MITOCHONDRIAL-RELATED"/>
    <property type="match status" value="1"/>
</dbReference>
<keyword evidence="4" id="KW-0274">FAD</keyword>
<evidence type="ECO:0000259" key="6">
    <source>
        <dbReference type="Pfam" id="PF00441"/>
    </source>
</evidence>
<feature type="domain" description="Acyl-CoA dehydrogenase/oxidase C-terminal" evidence="6">
    <location>
        <begin position="45"/>
        <end position="194"/>
    </location>
</feature>
<evidence type="ECO:0000256" key="5">
    <source>
        <dbReference type="ARBA" id="ARBA00023002"/>
    </source>
</evidence>
<dbReference type="SUPFAM" id="SSF47203">
    <property type="entry name" value="Acyl-CoA dehydrogenase C-terminal domain-like"/>
    <property type="match status" value="1"/>
</dbReference>
<dbReference type="InterPro" id="IPR036250">
    <property type="entry name" value="AcylCo_DH-like_C"/>
</dbReference>
<dbReference type="SUPFAM" id="SSF56645">
    <property type="entry name" value="Acyl-CoA dehydrogenase NM domain-like"/>
    <property type="match status" value="1"/>
</dbReference>
<feature type="non-terminal residue" evidence="7">
    <location>
        <position position="1"/>
    </location>
</feature>
<dbReference type="InterPro" id="IPR046373">
    <property type="entry name" value="Acyl-CoA_Oxase/DH_mid-dom_sf"/>
</dbReference>
<reference evidence="7" key="1">
    <citation type="journal article" date="2014" name="Front. Microbiol.">
        <title>High frequency of phylogenetically diverse reductive dehalogenase-homologous genes in deep subseafloor sedimentary metagenomes.</title>
        <authorList>
            <person name="Kawai M."/>
            <person name="Futagami T."/>
            <person name="Toyoda A."/>
            <person name="Takaki Y."/>
            <person name="Nishi S."/>
            <person name="Hori S."/>
            <person name="Arai W."/>
            <person name="Tsubouchi T."/>
            <person name="Morono Y."/>
            <person name="Uchiyama I."/>
            <person name="Ito T."/>
            <person name="Fujiyama A."/>
            <person name="Inagaki F."/>
            <person name="Takami H."/>
        </authorList>
    </citation>
    <scope>NUCLEOTIDE SEQUENCE</scope>
    <source>
        <strain evidence="7">Expedition CK06-06</strain>
    </source>
</reference>
<dbReference type="InterPro" id="IPR009100">
    <property type="entry name" value="AcylCoA_DH/oxidase_NM_dom_sf"/>
</dbReference>
<evidence type="ECO:0000256" key="2">
    <source>
        <dbReference type="ARBA" id="ARBA00009347"/>
    </source>
</evidence>
<dbReference type="Gene3D" id="2.40.110.10">
    <property type="entry name" value="Butyryl-CoA Dehydrogenase, subunit A, domain 2"/>
    <property type="match status" value="1"/>
</dbReference>
<dbReference type="FunFam" id="1.20.140.10:FF:000001">
    <property type="entry name" value="Acyl-CoA dehydrogenase"/>
    <property type="match status" value="1"/>
</dbReference>
<accession>X1IXF0</accession>
<keyword evidence="3" id="KW-0285">Flavoprotein</keyword>
<evidence type="ECO:0000256" key="3">
    <source>
        <dbReference type="ARBA" id="ARBA00022630"/>
    </source>
</evidence>
<dbReference type="AlphaFoldDB" id="X1IXF0"/>
<dbReference type="PANTHER" id="PTHR43884">
    <property type="entry name" value="ACYL-COA DEHYDROGENASE"/>
    <property type="match status" value="1"/>
</dbReference>
<gene>
    <name evidence="7" type="ORF">S03H2_45406</name>
</gene>
<name>X1IXF0_9ZZZZ</name>